<dbReference type="Gene3D" id="3.30.420.150">
    <property type="entry name" value="Exopolyphosphatase. Domain 2"/>
    <property type="match status" value="1"/>
</dbReference>
<dbReference type="SUPFAM" id="SSF53067">
    <property type="entry name" value="Actin-like ATPase domain"/>
    <property type="match status" value="2"/>
</dbReference>
<dbReference type="InterPro" id="IPR030673">
    <property type="entry name" value="PyroPPase_GppA_Ppx"/>
</dbReference>
<evidence type="ECO:0000313" key="5">
    <source>
        <dbReference type="Proteomes" id="UP000460298"/>
    </source>
</evidence>
<dbReference type="InterPro" id="IPR050273">
    <property type="entry name" value="GppA/Ppx_hydrolase"/>
</dbReference>
<dbReference type="PANTHER" id="PTHR30005:SF0">
    <property type="entry name" value="RETROGRADE REGULATION PROTEIN 2"/>
    <property type="match status" value="1"/>
</dbReference>
<dbReference type="PANTHER" id="PTHR30005">
    <property type="entry name" value="EXOPOLYPHOSPHATASE"/>
    <property type="match status" value="1"/>
</dbReference>
<comment type="caution">
    <text evidence="4">The sequence shown here is derived from an EMBL/GenBank/DDBJ whole genome shotgun (WGS) entry which is preliminary data.</text>
</comment>
<dbReference type="CDD" id="cd24006">
    <property type="entry name" value="ASKHA_NBD_PPX_GppA"/>
    <property type="match status" value="1"/>
</dbReference>
<protein>
    <submittedName>
        <fullName evidence="4">Ppx/GppA family phosphatase</fullName>
    </submittedName>
</protein>
<reference evidence="4 5" key="1">
    <citation type="submission" date="2019-10" db="EMBL/GenBank/DDBJ databases">
        <title>Extracellular Electron Transfer in a Candidatus Methanoperedens spp. Enrichment Culture.</title>
        <authorList>
            <person name="Berger S."/>
            <person name="Rangel Shaw D."/>
            <person name="Berben T."/>
            <person name="In 'T Zandt M."/>
            <person name="Frank J."/>
            <person name="Reimann J."/>
            <person name="Jetten M.S.M."/>
            <person name="Welte C.U."/>
        </authorList>
    </citation>
    <scope>NUCLEOTIDE SEQUENCE [LARGE SCALE GENOMIC DNA]</scope>
    <source>
        <strain evidence="4">SB12</strain>
    </source>
</reference>
<dbReference type="GO" id="GO:0016462">
    <property type="term" value="F:pyrophosphatase activity"/>
    <property type="evidence" value="ECO:0007669"/>
    <property type="project" value="TreeGrafter"/>
</dbReference>
<dbReference type="InterPro" id="IPR048950">
    <property type="entry name" value="Ppx_GppA_C"/>
</dbReference>
<sequence>MNGLLQNICESGNFMNRPVAAIDIGTNSFHMIIARADASGHIEILDREKVSVRLGSGGDDFDQIQPEAQDRAVAALKGFVQIARQQNALIHAVGTSAVREARNQEDFLKRVRRECGVRIHVIPGQEEARLIYLGILQALPVFEKKILTIDIGGGSTEYLIGKRGTPEFIQSLKLGAIRMTERFFPGGNVESKAIEPCRTFIRYRLESMLELLGDRGESFSYEMAVGSSGTIKTVLDLVQRHLPDPNRTADTFTSRDLDRIVEMLLAAKTPEERIKKTGLDEKRADIITGGVLVLQESFRILHIDKMVYSPYALREGVLYEILFRKKKRENLNEIRRKSVQFLARKFLGRGPGEDTARICVLLLHALNEVHLAHLIDQDLLEYGALLHNVGMAIGHAGHHKHGMYIIQNTDILLGFSTREIAMLAALARYHRKSFPSKNHPEFQVLAEEDRARVRLFSGILRVAIGLSRAKQGVIREIVAERTDVRSLRLIVHLTKNPFRGTPDLSYALTSAEIRKELLEEALKLKIQVEIED</sequence>
<evidence type="ECO:0000256" key="1">
    <source>
        <dbReference type="ARBA" id="ARBA00022801"/>
    </source>
</evidence>
<keyword evidence="1" id="KW-0378">Hydrolase</keyword>
<name>A0A833LX88_9LEPT</name>
<feature type="domain" description="Ppx/GppA phosphatase C-terminal" evidence="3">
    <location>
        <begin position="334"/>
        <end position="474"/>
    </location>
</feature>
<dbReference type="InterPro" id="IPR043129">
    <property type="entry name" value="ATPase_NBD"/>
</dbReference>
<dbReference type="SUPFAM" id="SSF109604">
    <property type="entry name" value="HD-domain/PDEase-like"/>
    <property type="match status" value="1"/>
</dbReference>
<feature type="domain" description="Ppx/GppA phosphatase N-terminal" evidence="2">
    <location>
        <begin position="33"/>
        <end position="322"/>
    </location>
</feature>
<dbReference type="Pfam" id="PF02541">
    <property type="entry name" value="Ppx-GppA"/>
    <property type="match status" value="1"/>
</dbReference>
<dbReference type="Pfam" id="PF21447">
    <property type="entry name" value="Ppx-GppA_III"/>
    <property type="match status" value="1"/>
</dbReference>
<gene>
    <name evidence="4" type="ORF">F9K24_10595</name>
</gene>
<evidence type="ECO:0000259" key="3">
    <source>
        <dbReference type="Pfam" id="PF21447"/>
    </source>
</evidence>
<proteinExistence type="predicted"/>
<dbReference type="AlphaFoldDB" id="A0A833LX88"/>
<dbReference type="InterPro" id="IPR003695">
    <property type="entry name" value="Ppx_GppA_N"/>
</dbReference>
<dbReference type="Gene3D" id="3.30.420.40">
    <property type="match status" value="1"/>
</dbReference>
<dbReference type="Gene3D" id="1.10.3210.10">
    <property type="entry name" value="Hypothetical protein af1432"/>
    <property type="match status" value="1"/>
</dbReference>
<evidence type="ECO:0000259" key="2">
    <source>
        <dbReference type="Pfam" id="PF02541"/>
    </source>
</evidence>
<dbReference type="PIRSF" id="PIRSF001267">
    <property type="entry name" value="Pyrophosphatase_GppA_Ppx"/>
    <property type="match status" value="1"/>
</dbReference>
<evidence type="ECO:0000313" key="4">
    <source>
        <dbReference type="EMBL" id="KAB2932368.1"/>
    </source>
</evidence>
<dbReference type="EMBL" id="WBUI01000009">
    <property type="protein sequence ID" value="KAB2932368.1"/>
    <property type="molecule type" value="Genomic_DNA"/>
</dbReference>
<organism evidence="4 5">
    <name type="scientific">Leptonema illini</name>
    <dbReference type="NCBI Taxonomy" id="183"/>
    <lineage>
        <taxon>Bacteria</taxon>
        <taxon>Pseudomonadati</taxon>
        <taxon>Spirochaetota</taxon>
        <taxon>Spirochaetia</taxon>
        <taxon>Leptospirales</taxon>
        <taxon>Leptospiraceae</taxon>
        <taxon>Leptonema</taxon>
    </lineage>
</organism>
<accession>A0A833LX88</accession>
<dbReference type="Proteomes" id="UP000460298">
    <property type="component" value="Unassembled WGS sequence"/>
</dbReference>